<evidence type="ECO:0000256" key="1">
    <source>
        <dbReference type="SAM" id="Phobius"/>
    </source>
</evidence>
<feature type="transmembrane region" description="Helical" evidence="1">
    <location>
        <begin position="45"/>
        <end position="68"/>
    </location>
</feature>
<reference evidence="3" key="1">
    <citation type="journal article" date="2012" name="Nat. Genet.">
        <title>Lifestyle transitions in plant pathogenic Colletotrichum fungi deciphered by genome and transcriptome analyses.</title>
        <authorList>
            <person name="O'Connell R.J."/>
            <person name="Thon M.R."/>
            <person name="Hacquard S."/>
            <person name="Amyotte S.G."/>
            <person name="Kleemann J."/>
            <person name="Torres M.F."/>
            <person name="Damm U."/>
            <person name="Buiate E.A."/>
            <person name="Epstein L."/>
            <person name="Alkan N."/>
            <person name="Altmueller J."/>
            <person name="Alvarado-Balderrama L."/>
            <person name="Bauser C.A."/>
            <person name="Becker C."/>
            <person name="Birren B.W."/>
            <person name="Chen Z."/>
            <person name="Choi J."/>
            <person name="Crouch J.A."/>
            <person name="Duvick J.P."/>
            <person name="Farman M.A."/>
            <person name="Gan P."/>
            <person name="Heiman D."/>
            <person name="Henrissat B."/>
            <person name="Howard R.J."/>
            <person name="Kabbage M."/>
            <person name="Koch C."/>
            <person name="Kracher B."/>
            <person name="Kubo Y."/>
            <person name="Law A.D."/>
            <person name="Lebrun M.-H."/>
            <person name="Lee Y.-H."/>
            <person name="Miyara I."/>
            <person name="Moore N."/>
            <person name="Neumann U."/>
            <person name="Nordstroem K."/>
            <person name="Panaccione D.G."/>
            <person name="Panstruga R."/>
            <person name="Place M."/>
            <person name="Proctor R.H."/>
            <person name="Prusky D."/>
            <person name="Rech G."/>
            <person name="Reinhardt R."/>
            <person name="Rollins J.A."/>
            <person name="Rounsley S."/>
            <person name="Schardl C.L."/>
            <person name="Schwartz D.C."/>
            <person name="Shenoy N."/>
            <person name="Shirasu K."/>
            <person name="Sikhakolli U.R."/>
            <person name="Stueber K."/>
            <person name="Sukno S.A."/>
            <person name="Sweigard J.A."/>
            <person name="Takano Y."/>
            <person name="Takahara H."/>
            <person name="Trail F."/>
            <person name="van der Does H.C."/>
            <person name="Voll L.M."/>
            <person name="Will I."/>
            <person name="Young S."/>
            <person name="Zeng Q."/>
            <person name="Zhang J."/>
            <person name="Zhou S."/>
            <person name="Dickman M.B."/>
            <person name="Schulze-Lefert P."/>
            <person name="Ver Loren van Themaat E."/>
            <person name="Ma L.-J."/>
            <person name="Vaillancourt L.J."/>
        </authorList>
    </citation>
    <scope>NUCLEOTIDE SEQUENCE [LARGE SCALE GENOMIC DNA]</scope>
    <source>
        <strain evidence="3">IMI 349063</strain>
    </source>
</reference>
<protein>
    <submittedName>
        <fullName evidence="2">MFS transporter</fullName>
    </submittedName>
</protein>
<keyword evidence="1" id="KW-1133">Transmembrane helix</keyword>
<organism evidence="2 3">
    <name type="scientific">Colletotrichum higginsianum (strain IMI 349063)</name>
    <name type="common">Crucifer anthracnose fungus</name>
    <dbReference type="NCBI Taxonomy" id="759273"/>
    <lineage>
        <taxon>Eukaryota</taxon>
        <taxon>Fungi</taxon>
        <taxon>Dikarya</taxon>
        <taxon>Ascomycota</taxon>
        <taxon>Pezizomycotina</taxon>
        <taxon>Sordariomycetes</taxon>
        <taxon>Hypocreomycetidae</taxon>
        <taxon>Glomerellales</taxon>
        <taxon>Glomerellaceae</taxon>
        <taxon>Colletotrichum</taxon>
        <taxon>Colletotrichum destructivum species complex</taxon>
    </lineage>
</organism>
<dbReference type="HOGENOM" id="CLU_170522_0_0_1"/>
<name>H1V531_COLHI</name>
<feature type="transmembrane region" description="Helical" evidence="1">
    <location>
        <begin position="12"/>
        <end position="33"/>
    </location>
</feature>
<accession>H1V531</accession>
<evidence type="ECO:0000313" key="2">
    <source>
        <dbReference type="EMBL" id="CCF35333.1"/>
    </source>
</evidence>
<evidence type="ECO:0000313" key="3">
    <source>
        <dbReference type="Proteomes" id="UP000007174"/>
    </source>
</evidence>
<dbReference type="VEuPathDB" id="FungiDB:CH63R_05132"/>
<gene>
    <name evidence="2" type="ORF">CH063_07141</name>
</gene>
<keyword evidence="1" id="KW-0812">Transmembrane</keyword>
<dbReference type="AlphaFoldDB" id="H1V531"/>
<dbReference type="Proteomes" id="UP000007174">
    <property type="component" value="Unassembled WGS sequence"/>
</dbReference>
<dbReference type="EMBL" id="CACQ02001492">
    <property type="protein sequence ID" value="CCF35333.1"/>
    <property type="molecule type" value="Genomic_DNA"/>
</dbReference>
<dbReference type="eggNOG" id="KOG2533">
    <property type="taxonomic scope" value="Eukaryota"/>
</dbReference>
<keyword evidence="1" id="KW-0472">Membrane</keyword>
<proteinExistence type="predicted"/>
<sequence length="127" mass="13825">MISNIAGTTKKSVIMSLYNAGSSAGNIIGPLLFNSRDAPEYKPGLTKVMGITCALLAIIGLQVVNLVVSNKMQERKRVANGKPRKIQDLSMEHRYTTAQNDGSGAHLGENAFLDMTDSQNDEFVYVY</sequence>